<keyword evidence="8 13" id="KW-0479">Metal-binding</keyword>
<dbReference type="Pfam" id="PF01654">
    <property type="entry name" value="Cyt_bd_oxida_I"/>
    <property type="match status" value="1"/>
</dbReference>
<keyword evidence="12 13" id="KW-0472">Membrane</keyword>
<dbReference type="PANTHER" id="PTHR30365">
    <property type="entry name" value="CYTOCHROME D UBIQUINOL OXIDASE"/>
    <property type="match status" value="1"/>
</dbReference>
<evidence type="ECO:0000256" key="13">
    <source>
        <dbReference type="PIRNR" id="PIRNR006446"/>
    </source>
</evidence>
<feature type="transmembrane region" description="Helical" evidence="13">
    <location>
        <begin position="20"/>
        <end position="44"/>
    </location>
</feature>
<evidence type="ECO:0000256" key="10">
    <source>
        <dbReference type="ARBA" id="ARBA00022989"/>
    </source>
</evidence>
<dbReference type="Proteomes" id="UP000664800">
    <property type="component" value="Unassembled WGS sequence"/>
</dbReference>
<accession>A0A8I1SX79</accession>
<feature type="transmembrane region" description="Helical" evidence="13">
    <location>
        <begin position="56"/>
        <end position="73"/>
    </location>
</feature>
<evidence type="ECO:0000256" key="14">
    <source>
        <dbReference type="SAM" id="MobiDB-lite"/>
    </source>
</evidence>
<dbReference type="GO" id="GO:0005886">
    <property type="term" value="C:plasma membrane"/>
    <property type="evidence" value="ECO:0007669"/>
    <property type="project" value="UniProtKB-SubCell"/>
</dbReference>
<evidence type="ECO:0000313" key="15">
    <source>
        <dbReference type="EMBL" id="MBN8745418.1"/>
    </source>
</evidence>
<feature type="region of interest" description="Disordered" evidence="14">
    <location>
        <begin position="508"/>
        <end position="545"/>
    </location>
</feature>
<dbReference type="EMBL" id="JAFKMR010000030">
    <property type="protein sequence ID" value="MBN8745418.1"/>
    <property type="molecule type" value="Genomic_DNA"/>
</dbReference>
<evidence type="ECO:0000256" key="12">
    <source>
        <dbReference type="ARBA" id="ARBA00023136"/>
    </source>
</evidence>
<keyword evidence="5" id="KW-0997">Cell inner membrane</keyword>
<evidence type="ECO:0000256" key="8">
    <source>
        <dbReference type="ARBA" id="ARBA00022723"/>
    </source>
</evidence>
<protein>
    <submittedName>
        <fullName evidence="15">Cytochrome ubiquinol oxidase subunit I</fullName>
    </submittedName>
</protein>
<keyword evidence="6 13" id="KW-0349">Heme</keyword>
<evidence type="ECO:0000256" key="11">
    <source>
        <dbReference type="ARBA" id="ARBA00023004"/>
    </source>
</evidence>
<keyword evidence="10 13" id="KW-1133">Transmembrane helix</keyword>
<comment type="caution">
    <text evidence="15">The sequence shown here is derived from an EMBL/GenBank/DDBJ whole genome shotgun (WGS) entry which is preliminary data.</text>
</comment>
<evidence type="ECO:0000256" key="7">
    <source>
        <dbReference type="ARBA" id="ARBA00022692"/>
    </source>
</evidence>
<evidence type="ECO:0000256" key="2">
    <source>
        <dbReference type="ARBA" id="ARBA00009819"/>
    </source>
</evidence>
<evidence type="ECO:0000256" key="9">
    <source>
        <dbReference type="ARBA" id="ARBA00022982"/>
    </source>
</evidence>
<dbReference type="GO" id="GO:0019646">
    <property type="term" value="P:aerobic electron transport chain"/>
    <property type="evidence" value="ECO:0007669"/>
    <property type="project" value="InterPro"/>
</dbReference>
<keyword evidence="9 13" id="KW-0249">Electron transport</keyword>
<keyword evidence="11 13" id="KW-0408">Iron</keyword>
<keyword evidence="7 13" id="KW-0812">Transmembrane</keyword>
<reference evidence="15" key="1">
    <citation type="submission" date="2021-02" db="EMBL/GenBank/DDBJ databases">
        <title>Thiocyanate and organic carbon inputs drive convergent selection for specific autotrophic Afipia and Thiobacillus strains within complex microbiomes.</title>
        <authorList>
            <person name="Huddy R.J."/>
            <person name="Sachdeva R."/>
            <person name="Kadzinga F."/>
            <person name="Kantor R.S."/>
            <person name="Harrison S.T.L."/>
            <person name="Banfield J.F."/>
        </authorList>
    </citation>
    <scope>NUCLEOTIDE SEQUENCE</scope>
    <source>
        <strain evidence="15">SCN18_13_7_16_R3_B_64_19</strain>
    </source>
</reference>
<comment type="subcellular location">
    <subcellularLocation>
        <location evidence="1">Cell inner membrane</location>
        <topology evidence="1">Multi-pass membrane protein</topology>
    </subcellularLocation>
</comment>
<evidence type="ECO:0000256" key="4">
    <source>
        <dbReference type="ARBA" id="ARBA00022475"/>
    </source>
</evidence>
<evidence type="ECO:0000313" key="16">
    <source>
        <dbReference type="Proteomes" id="UP000664800"/>
    </source>
</evidence>
<evidence type="ECO:0000256" key="6">
    <source>
        <dbReference type="ARBA" id="ARBA00022617"/>
    </source>
</evidence>
<dbReference type="GO" id="GO:0020037">
    <property type="term" value="F:heme binding"/>
    <property type="evidence" value="ECO:0007669"/>
    <property type="project" value="TreeGrafter"/>
</dbReference>
<comment type="similarity">
    <text evidence="2 13">Belongs to the cytochrome ubiquinol oxidase subunit 1 family.</text>
</comment>
<dbReference type="GO" id="GO:0046872">
    <property type="term" value="F:metal ion binding"/>
    <property type="evidence" value="ECO:0007669"/>
    <property type="project" value="UniProtKB-UniRule"/>
</dbReference>
<dbReference type="InterPro" id="IPR002585">
    <property type="entry name" value="Cyt-d_ubiquinol_oxidase_su_1"/>
</dbReference>
<sequence length="545" mass="60042">MIDTLVVDLSRWQFASTALYHFLFVPLTLGISFMIAAMETVYVTTGKTIYRDMTQFWGKLFLINFALGVATGLTMEFEFGTNWSFYSSFVGDIFGAPLAIEGLMAFFMESTMIGMMIFGWKRLTKGQHLLVTYLVAIGSNLSALWILVANGFMQDPQGAAFNPVTMRMELTNFGALIFSPDAQAKFVHTSIAGYVTAAVFVAGVSAWYMVRNRHMELARRSFRMAALFGVLSTAGVITLGDALGFVGAHAQPSKLAAMEAMWQTEAAPAPFNVVAWPSQSEQKNVWSIQVPYVLTPLLTHTLTKVVPGVDQIEADARQRIKNGIPAVEALKLLSKNPNDAAAMAQFKAHEKDLGFGFLAQRYSPEQDVSKATDADIAKAAKDTIPEVSVIFWTFRLMVGMGLLMLAYFVYAAMLTISGKLEQPKNRWFLKFAPWMIPVPFLACEMGWLTAEVGRQPWTVFGMLPTWMSASSHSVGYMIFSLVGFVSLYSIFIAVEMYLMVRAIKQGPEEHGTPSTPTIPQGRKPQPSFGGGFAPNPAAPMSAHKE</sequence>
<name>A0A8I1SX79_THIA3</name>
<keyword evidence="4 13" id="KW-1003">Cell membrane</keyword>
<dbReference type="GO" id="GO:0070069">
    <property type="term" value="C:cytochrome complex"/>
    <property type="evidence" value="ECO:0007669"/>
    <property type="project" value="UniProtKB-UniRule"/>
</dbReference>
<dbReference type="PANTHER" id="PTHR30365:SF0">
    <property type="entry name" value="CYTOCHROME BD-I UBIQUINOL OXIDASE SUBUNIT 1"/>
    <property type="match status" value="1"/>
</dbReference>
<feature type="transmembrane region" description="Helical" evidence="13">
    <location>
        <begin position="431"/>
        <end position="450"/>
    </location>
</feature>
<keyword evidence="3 13" id="KW-0813">Transport</keyword>
<proteinExistence type="inferred from homology"/>
<gene>
    <name evidence="15" type="ORF">J0I24_14120</name>
</gene>
<feature type="transmembrane region" description="Helical" evidence="13">
    <location>
        <begin position="474"/>
        <end position="494"/>
    </location>
</feature>
<feature type="transmembrane region" description="Helical" evidence="13">
    <location>
        <begin position="389"/>
        <end position="410"/>
    </location>
</feature>
<feature type="transmembrane region" description="Helical" evidence="13">
    <location>
        <begin position="191"/>
        <end position="210"/>
    </location>
</feature>
<feature type="transmembrane region" description="Helical" evidence="13">
    <location>
        <begin position="130"/>
        <end position="148"/>
    </location>
</feature>
<feature type="transmembrane region" description="Helical" evidence="13">
    <location>
        <begin position="93"/>
        <end position="118"/>
    </location>
</feature>
<dbReference type="GO" id="GO:0009055">
    <property type="term" value="F:electron transfer activity"/>
    <property type="evidence" value="ECO:0007669"/>
    <property type="project" value="UniProtKB-UniRule"/>
</dbReference>
<dbReference type="AlphaFoldDB" id="A0A8I1SX79"/>
<dbReference type="GO" id="GO:0016682">
    <property type="term" value="F:oxidoreductase activity, acting on diphenols and related substances as donors, oxygen as acceptor"/>
    <property type="evidence" value="ECO:0007669"/>
    <property type="project" value="TreeGrafter"/>
</dbReference>
<evidence type="ECO:0000256" key="5">
    <source>
        <dbReference type="ARBA" id="ARBA00022519"/>
    </source>
</evidence>
<evidence type="ECO:0000256" key="3">
    <source>
        <dbReference type="ARBA" id="ARBA00022448"/>
    </source>
</evidence>
<feature type="transmembrane region" description="Helical" evidence="13">
    <location>
        <begin position="222"/>
        <end position="246"/>
    </location>
</feature>
<dbReference type="PIRSF" id="PIRSF006446">
    <property type="entry name" value="Cyt_quinol_oxidase_1"/>
    <property type="match status" value="1"/>
</dbReference>
<organism evidence="15 16">
    <name type="scientific">Thiomonas arsenitoxydans (strain DSM 22701 / CIP 110005 / 3As)</name>
    <dbReference type="NCBI Taxonomy" id="426114"/>
    <lineage>
        <taxon>Bacteria</taxon>
        <taxon>Pseudomonadati</taxon>
        <taxon>Pseudomonadota</taxon>
        <taxon>Betaproteobacteria</taxon>
        <taxon>Burkholderiales</taxon>
        <taxon>Thiomonas</taxon>
    </lineage>
</organism>
<evidence type="ECO:0000256" key="1">
    <source>
        <dbReference type="ARBA" id="ARBA00004429"/>
    </source>
</evidence>
<dbReference type="RefSeq" id="WP_276732187.1">
    <property type="nucleotide sequence ID" value="NZ_JAFKMR010000030.1"/>
</dbReference>